<reference evidence="3" key="2">
    <citation type="submission" date="2021-04" db="EMBL/GenBank/DDBJ databases">
        <authorList>
            <person name="Gilroy R."/>
        </authorList>
    </citation>
    <scope>NUCLEOTIDE SEQUENCE</scope>
    <source>
        <strain evidence="3">811</strain>
    </source>
</reference>
<feature type="domain" description="Phosphatidic acid phosphatase type 2/haloperoxidase" evidence="2">
    <location>
        <begin position="48"/>
        <end position="167"/>
    </location>
</feature>
<feature type="transmembrane region" description="Helical" evidence="1">
    <location>
        <begin position="231"/>
        <end position="252"/>
    </location>
</feature>
<feature type="transmembrane region" description="Helical" evidence="1">
    <location>
        <begin position="20"/>
        <end position="44"/>
    </location>
</feature>
<dbReference type="PANTHER" id="PTHR14969:SF13">
    <property type="entry name" value="AT30094P"/>
    <property type="match status" value="1"/>
</dbReference>
<evidence type="ECO:0000256" key="1">
    <source>
        <dbReference type="SAM" id="Phobius"/>
    </source>
</evidence>
<evidence type="ECO:0000259" key="2">
    <source>
        <dbReference type="SMART" id="SM00014"/>
    </source>
</evidence>
<keyword evidence="1" id="KW-0472">Membrane</keyword>
<name>A0A9D1V994_9FIRM</name>
<reference evidence="3" key="1">
    <citation type="journal article" date="2021" name="PeerJ">
        <title>Extensive microbial diversity within the chicken gut microbiome revealed by metagenomics and culture.</title>
        <authorList>
            <person name="Gilroy R."/>
            <person name="Ravi A."/>
            <person name="Getino M."/>
            <person name="Pursley I."/>
            <person name="Horton D.L."/>
            <person name="Alikhan N.F."/>
            <person name="Baker D."/>
            <person name="Gharbi K."/>
            <person name="Hall N."/>
            <person name="Watson M."/>
            <person name="Adriaenssens E.M."/>
            <person name="Foster-Nyarko E."/>
            <person name="Jarju S."/>
            <person name="Secka A."/>
            <person name="Antonio M."/>
            <person name="Oren A."/>
            <person name="Chaudhuri R.R."/>
            <person name="La Ragione R."/>
            <person name="Hildebrand F."/>
            <person name="Pallen M.J."/>
        </authorList>
    </citation>
    <scope>NUCLEOTIDE SEQUENCE</scope>
    <source>
        <strain evidence="3">811</strain>
    </source>
</reference>
<feature type="transmembrane region" description="Helical" evidence="1">
    <location>
        <begin position="152"/>
        <end position="171"/>
    </location>
</feature>
<evidence type="ECO:0000313" key="3">
    <source>
        <dbReference type="EMBL" id="HIX08353.1"/>
    </source>
</evidence>
<dbReference type="InterPro" id="IPR000326">
    <property type="entry name" value="PAP2/HPO"/>
</dbReference>
<dbReference type="AlphaFoldDB" id="A0A9D1V994"/>
<dbReference type="PANTHER" id="PTHR14969">
    <property type="entry name" value="SPHINGOSINE-1-PHOSPHATE PHOSPHOHYDROLASE"/>
    <property type="match status" value="1"/>
</dbReference>
<protein>
    <submittedName>
        <fullName evidence="3">Phosphatase PAP2 family protein</fullName>
    </submittedName>
</protein>
<feature type="transmembrane region" description="Helical" evidence="1">
    <location>
        <begin position="264"/>
        <end position="285"/>
    </location>
</feature>
<feature type="transmembrane region" description="Helical" evidence="1">
    <location>
        <begin position="125"/>
        <end position="146"/>
    </location>
</feature>
<gene>
    <name evidence="3" type="ORF">H9741_07780</name>
</gene>
<dbReference type="SMART" id="SM00014">
    <property type="entry name" value="acidPPc"/>
    <property type="match status" value="1"/>
</dbReference>
<keyword evidence="1" id="KW-0812">Transmembrane</keyword>
<accession>A0A9D1V994</accession>
<dbReference type="InterPro" id="IPR036938">
    <property type="entry name" value="PAP2/HPO_sf"/>
</dbReference>
<dbReference type="Proteomes" id="UP000824204">
    <property type="component" value="Unassembled WGS sequence"/>
</dbReference>
<dbReference type="EMBL" id="DXFX01000100">
    <property type="protein sequence ID" value="HIX08353.1"/>
    <property type="molecule type" value="Genomic_DNA"/>
</dbReference>
<evidence type="ECO:0000313" key="4">
    <source>
        <dbReference type="Proteomes" id="UP000824204"/>
    </source>
</evidence>
<comment type="caution">
    <text evidence="3">The sequence shown here is derived from an EMBL/GenBank/DDBJ whole genome shotgun (WGS) entry which is preliminary data.</text>
</comment>
<keyword evidence="1" id="KW-1133">Transmembrane helix</keyword>
<dbReference type="CDD" id="cd03392">
    <property type="entry name" value="PAP2_like_2"/>
    <property type="match status" value="1"/>
</dbReference>
<dbReference type="Pfam" id="PF01569">
    <property type="entry name" value="PAP2"/>
    <property type="match status" value="1"/>
</dbReference>
<feature type="transmembrane region" description="Helical" evidence="1">
    <location>
        <begin position="178"/>
        <end position="194"/>
    </location>
</feature>
<sequence length="287" mass="31926">MDQAILQALEKIRCPFLDVFFSVFTALGEELIIAAIIAVVFLCFSKRTGEQALLTVMTASCFTTGIKSAVRRTRPYAAGVVDRVHVDNPLVSTADLDADMSFPSGHSTATSGFFATLAIRLRRPLAIALSAVFVFLVMLSRLYLGVHYPTDVLTGLCIGVACAFLWQLIYTKWYGARLYVYLCIALLTLPLLFIERTATHSMFQISAITLATAAGLLLEERFFPLQDTKNWLHRLFRLLIAGGVAAAFFLPLEFLLPEGEWFSFLKYFLTLFAGLTIAPLLYKILKI</sequence>
<dbReference type="SUPFAM" id="SSF48317">
    <property type="entry name" value="Acid phosphatase/Vanadium-dependent haloperoxidase"/>
    <property type="match status" value="1"/>
</dbReference>
<dbReference type="Gene3D" id="1.20.144.10">
    <property type="entry name" value="Phosphatidic acid phosphatase type 2/haloperoxidase"/>
    <property type="match status" value="1"/>
</dbReference>
<proteinExistence type="predicted"/>
<feature type="transmembrane region" description="Helical" evidence="1">
    <location>
        <begin position="200"/>
        <end position="219"/>
    </location>
</feature>
<organism evidence="3 4">
    <name type="scientific">Candidatus Borkfalkia faecipullorum</name>
    <dbReference type="NCBI Taxonomy" id="2838510"/>
    <lineage>
        <taxon>Bacteria</taxon>
        <taxon>Bacillati</taxon>
        <taxon>Bacillota</taxon>
        <taxon>Clostridia</taxon>
        <taxon>Christensenellales</taxon>
        <taxon>Christensenellaceae</taxon>
        <taxon>Candidatus Borkfalkia</taxon>
    </lineage>
</organism>